<sequence length="307" mass="34598">MENNIVIIGLDHGWSSCKSRNTIIVSGIKEMATEPALIDSLLEFEGKYYKAGGQRLEVRDTKVEDENYYLLTLAALGAELRCRGISSARIVLSVGLPLTRFGAEKKDFISYLSKNREVCFKYEGIAYNIVIEKVLVSPQCYAAVSDRISTFEDNLVVVDIGSWTVDIMPVINQLPDEAKCRTLQGGLITCMREINEELMRKMNREAPEIYIQEVMINGTSNINREYLEVIQSGLRTFAEKIYNTLKELAYNLDLMPVVFVGGGAMVMKNFGKLQDSNIHFIEDVRANAIGYEYLAELKLFGKGRRSV</sequence>
<dbReference type="InterPro" id="IPR043129">
    <property type="entry name" value="ATPase_NBD"/>
</dbReference>
<evidence type="ECO:0000313" key="3">
    <source>
        <dbReference type="EMBL" id="SCP97737.1"/>
    </source>
</evidence>
<dbReference type="Pfam" id="PF21522">
    <property type="entry name" value="MreB-like_C"/>
    <property type="match status" value="1"/>
</dbReference>
<evidence type="ECO:0000259" key="2">
    <source>
        <dbReference type="Pfam" id="PF21522"/>
    </source>
</evidence>
<dbReference type="Proteomes" id="UP000199315">
    <property type="component" value="Unassembled WGS sequence"/>
</dbReference>
<dbReference type="RefSeq" id="WP_091234131.1">
    <property type="nucleotide sequence ID" value="NZ_FMKA01000013.1"/>
</dbReference>
<keyword evidence="4" id="KW-1185">Reference proteome</keyword>
<dbReference type="AlphaFoldDB" id="A0A1D3TUI6"/>
<name>A0A1D3TUI6_9FIRM</name>
<dbReference type="InterPro" id="IPR040607">
    <property type="entry name" value="ALP_N"/>
</dbReference>
<dbReference type="Gene3D" id="3.30.420.40">
    <property type="match status" value="2"/>
</dbReference>
<dbReference type="SUPFAM" id="SSF53067">
    <property type="entry name" value="Actin-like ATPase domain"/>
    <property type="match status" value="2"/>
</dbReference>
<feature type="domain" description="Actin-like protein N-terminal" evidence="1">
    <location>
        <begin position="54"/>
        <end position="141"/>
    </location>
</feature>
<evidence type="ECO:0000259" key="1">
    <source>
        <dbReference type="Pfam" id="PF17989"/>
    </source>
</evidence>
<dbReference type="Pfam" id="PF17989">
    <property type="entry name" value="ALP_N"/>
    <property type="match status" value="1"/>
</dbReference>
<dbReference type="CDD" id="cd10227">
    <property type="entry name" value="ASKHA_NBD_ParM-like"/>
    <property type="match status" value="1"/>
</dbReference>
<evidence type="ECO:0000313" key="4">
    <source>
        <dbReference type="Proteomes" id="UP000199315"/>
    </source>
</evidence>
<protein>
    <submittedName>
        <fullName evidence="3">Plasmid segregation protein ParM</fullName>
    </submittedName>
</protein>
<gene>
    <name evidence="3" type="ORF">SAMN05421730_101342</name>
</gene>
<reference evidence="3 4" key="1">
    <citation type="submission" date="2016-09" db="EMBL/GenBank/DDBJ databases">
        <authorList>
            <person name="Capua I."/>
            <person name="De Benedictis P."/>
            <person name="Joannis T."/>
            <person name="Lombin L.H."/>
            <person name="Cattoli G."/>
        </authorList>
    </citation>
    <scope>NUCLEOTIDE SEQUENCE [LARGE SCALE GENOMIC DNA]</scope>
    <source>
        <strain evidence="3 4">GluBS11</strain>
    </source>
</reference>
<dbReference type="EMBL" id="FMKA01000013">
    <property type="protein sequence ID" value="SCP97737.1"/>
    <property type="molecule type" value="Genomic_DNA"/>
</dbReference>
<dbReference type="STRING" id="1619234.SAMN05421730_101342"/>
<accession>A0A1D3TUI6</accession>
<dbReference type="InterPro" id="IPR049067">
    <property type="entry name" value="MreB-like_C"/>
</dbReference>
<proteinExistence type="predicted"/>
<organism evidence="3 4">
    <name type="scientific">Anaerobium acetethylicum</name>
    <dbReference type="NCBI Taxonomy" id="1619234"/>
    <lineage>
        <taxon>Bacteria</taxon>
        <taxon>Bacillati</taxon>
        <taxon>Bacillota</taxon>
        <taxon>Clostridia</taxon>
        <taxon>Lachnospirales</taxon>
        <taxon>Lachnospiraceae</taxon>
        <taxon>Anaerobium</taxon>
    </lineage>
</organism>
<feature type="domain" description="Actin homologue MreB-like C-terminal" evidence="2">
    <location>
        <begin position="157"/>
        <end position="269"/>
    </location>
</feature>